<feature type="transmembrane region" description="Helical" evidence="7">
    <location>
        <begin position="337"/>
        <end position="356"/>
    </location>
</feature>
<keyword evidence="3" id="KW-1003">Cell membrane</keyword>
<evidence type="ECO:0000256" key="3">
    <source>
        <dbReference type="ARBA" id="ARBA00022475"/>
    </source>
</evidence>
<feature type="transmembrane region" description="Helical" evidence="7">
    <location>
        <begin position="136"/>
        <end position="156"/>
    </location>
</feature>
<feature type="transmembrane region" description="Helical" evidence="7">
    <location>
        <begin position="376"/>
        <end position="400"/>
    </location>
</feature>
<dbReference type="PANTHER" id="PTHR43124">
    <property type="entry name" value="PURINE EFFLUX PUMP PBUE"/>
    <property type="match status" value="1"/>
</dbReference>
<feature type="transmembrane region" description="Helical" evidence="7">
    <location>
        <begin position="168"/>
        <end position="190"/>
    </location>
</feature>
<proteinExistence type="predicted"/>
<reference evidence="9 10" key="1">
    <citation type="submission" date="2018-08" db="EMBL/GenBank/DDBJ databases">
        <title>Murine metabolic-syndrome-specific gut microbial biobank.</title>
        <authorList>
            <person name="Liu C."/>
        </authorList>
    </citation>
    <scope>NUCLEOTIDE SEQUENCE [LARGE SCALE GENOMIC DNA]</scope>
    <source>
        <strain evidence="9 10">28</strain>
    </source>
</reference>
<evidence type="ECO:0000256" key="2">
    <source>
        <dbReference type="ARBA" id="ARBA00022448"/>
    </source>
</evidence>
<feature type="transmembrane region" description="Helical" evidence="7">
    <location>
        <begin position="282"/>
        <end position="302"/>
    </location>
</feature>
<dbReference type="InterPro" id="IPR036259">
    <property type="entry name" value="MFS_trans_sf"/>
</dbReference>
<evidence type="ECO:0000256" key="7">
    <source>
        <dbReference type="SAM" id="Phobius"/>
    </source>
</evidence>
<comment type="subcellular location">
    <subcellularLocation>
        <location evidence="1">Cell membrane</location>
        <topology evidence="1">Multi-pass membrane protein</topology>
    </subcellularLocation>
</comment>
<dbReference type="PROSITE" id="PS50850">
    <property type="entry name" value="MFS"/>
    <property type="match status" value="1"/>
</dbReference>
<dbReference type="GO" id="GO:0022857">
    <property type="term" value="F:transmembrane transporter activity"/>
    <property type="evidence" value="ECO:0007669"/>
    <property type="project" value="InterPro"/>
</dbReference>
<keyword evidence="4 7" id="KW-0812">Transmembrane</keyword>
<keyword evidence="6 7" id="KW-0472">Membrane</keyword>
<evidence type="ECO:0000256" key="5">
    <source>
        <dbReference type="ARBA" id="ARBA00022989"/>
    </source>
</evidence>
<dbReference type="RefSeq" id="WP_347560999.1">
    <property type="nucleotide sequence ID" value="NZ_QXWK01000029.1"/>
</dbReference>
<evidence type="ECO:0000256" key="1">
    <source>
        <dbReference type="ARBA" id="ARBA00004651"/>
    </source>
</evidence>
<name>A0A845QKH6_9FIRM</name>
<protein>
    <submittedName>
        <fullName evidence="9">MFS transporter</fullName>
    </submittedName>
</protein>
<feature type="transmembrane region" description="Helical" evidence="7">
    <location>
        <begin position="308"/>
        <end position="325"/>
    </location>
</feature>
<dbReference type="CDD" id="cd06174">
    <property type="entry name" value="MFS"/>
    <property type="match status" value="1"/>
</dbReference>
<feature type="domain" description="Major facilitator superfamily (MFS) profile" evidence="8">
    <location>
        <begin position="1"/>
        <end position="404"/>
    </location>
</feature>
<gene>
    <name evidence="9" type="ORF">D0435_13170</name>
</gene>
<keyword evidence="2" id="KW-0813">Transport</keyword>
<evidence type="ECO:0000259" key="8">
    <source>
        <dbReference type="PROSITE" id="PS50850"/>
    </source>
</evidence>
<dbReference type="AlphaFoldDB" id="A0A845QKH6"/>
<evidence type="ECO:0000256" key="4">
    <source>
        <dbReference type="ARBA" id="ARBA00022692"/>
    </source>
</evidence>
<dbReference type="EMBL" id="QXWK01000029">
    <property type="protein sequence ID" value="NBH62600.1"/>
    <property type="molecule type" value="Genomic_DNA"/>
</dbReference>
<evidence type="ECO:0000313" key="10">
    <source>
        <dbReference type="Proteomes" id="UP000446866"/>
    </source>
</evidence>
<sequence>MIILKDRRKYFIVFLLTLSTLCYNLPYLSSTFYTQFLEAFHLSNQQAGMLLTMFSFTATPGYLLGGILADRFSPKKLVVISQLLTAGLGILMTFAPNYLVLIGCYLGFGVSTTFIHWSAYLKLVRAQADENEEGKMFGFFEMCAAIVGAIMSYGVLAALSQFAESMGFRYVTTIFAVVIAIVAILIMVLVKDVKGLESNDDFKFSMLGRALAHPVTWLNGFIVMGLFIVISGATYLNPFLSGLFGVSVTFSTAFAIANRSVVRIILSPLGGLLLDKCRTPKFLILVCIAIGITIVGLLFVPHQESSKTIAVILSIVLISVIALSRSGLYTPIPEAKVPFEITGTSMGIASAVGYSTDLWLYNLCGKWLDTKGADGYNNIFILLIVGLGIVVVCAVLLHLYEKKNHCFESERAVM</sequence>
<dbReference type="InterPro" id="IPR011701">
    <property type="entry name" value="MFS"/>
</dbReference>
<feature type="transmembrane region" description="Helical" evidence="7">
    <location>
        <begin position="77"/>
        <end position="94"/>
    </location>
</feature>
<comment type="caution">
    <text evidence="9">The sequence shown here is derived from an EMBL/GenBank/DDBJ whole genome shotgun (WGS) entry which is preliminary data.</text>
</comment>
<feature type="transmembrane region" description="Helical" evidence="7">
    <location>
        <begin position="211"/>
        <end position="233"/>
    </location>
</feature>
<dbReference type="InterPro" id="IPR020846">
    <property type="entry name" value="MFS_dom"/>
</dbReference>
<feature type="transmembrane region" description="Helical" evidence="7">
    <location>
        <begin position="100"/>
        <end position="124"/>
    </location>
</feature>
<feature type="transmembrane region" description="Helical" evidence="7">
    <location>
        <begin position="46"/>
        <end position="65"/>
    </location>
</feature>
<accession>A0A845QKH6</accession>
<evidence type="ECO:0000256" key="6">
    <source>
        <dbReference type="ARBA" id="ARBA00023136"/>
    </source>
</evidence>
<feature type="transmembrane region" description="Helical" evidence="7">
    <location>
        <begin position="239"/>
        <end position="261"/>
    </location>
</feature>
<evidence type="ECO:0000313" key="9">
    <source>
        <dbReference type="EMBL" id="NBH62600.1"/>
    </source>
</evidence>
<dbReference type="InterPro" id="IPR050189">
    <property type="entry name" value="MFS_Efflux_Transporters"/>
</dbReference>
<dbReference type="Pfam" id="PF07690">
    <property type="entry name" value="MFS_1"/>
    <property type="match status" value="1"/>
</dbReference>
<keyword evidence="10" id="KW-1185">Reference proteome</keyword>
<keyword evidence="5 7" id="KW-1133">Transmembrane helix</keyword>
<dbReference type="SUPFAM" id="SSF103473">
    <property type="entry name" value="MFS general substrate transporter"/>
    <property type="match status" value="1"/>
</dbReference>
<dbReference type="PANTHER" id="PTHR43124:SF3">
    <property type="entry name" value="CHLORAMPHENICOL EFFLUX PUMP RV0191"/>
    <property type="match status" value="1"/>
</dbReference>
<organism evidence="9 10">
    <name type="scientific">Anaerotruncus colihominis</name>
    <dbReference type="NCBI Taxonomy" id="169435"/>
    <lineage>
        <taxon>Bacteria</taxon>
        <taxon>Bacillati</taxon>
        <taxon>Bacillota</taxon>
        <taxon>Clostridia</taxon>
        <taxon>Eubacteriales</taxon>
        <taxon>Oscillospiraceae</taxon>
        <taxon>Anaerotruncus</taxon>
    </lineage>
</organism>
<dbReference type="GO" id="GO:0005886">
    <property type="term" value="C:plasma membrane"/>
    <property type="evidence" value="ECO:0007669"/>
    <property type="project" value="UniProtKB-SubCell"/>
</dbReference>
<dbReference type="Gene3D" id="1.20.1250.20">
    <property type="entry name" value="MFS general substrate transporter like domains"/>
    <property type="match status" value="2"/>
</dbReference>
<dbReference type="Proteomes" id="UP000446866">
    <property type="component" value="Unassembled WGS sequence"/>
</dbReference>